<organism evidence="1 2">
    <name type="scientific">Dongia soli</name>
    <dbReference type="NCBI Taxonomy" id="600628"/>
    <lineage>
        <taxon>Bacteria</taxon>
        <taxon>Pseudomonadati</taxon>
        <taxon>Pseudomonadota</taxon>
        <taxon>Alphaproteobacteria</taxon>
        <taxon>Rhodospirillales</taxon>
        <taxon>Dongiaceae</taxon>
        <taxon>Dongia</taxon>
    </lineage>
</organism>
<dbReference type="RefSeq" id="WP_320510368.1">
    <property type="nucleotide sequence ID" value="NZ_JAXCLW010000008.1"/>
</dbReference>
<proteinExistence type="predicted"/>
<reference evidence="1 2" key="1">
    <citation type="journal article" date="2016" name="Antonie Van Leeuwenhoek">
        <title>Dongia soli sp. nov., isolated from soil from Dokdo, Korea.</title>
        <authorList>
            <person name="Kim D.U."/>
            <person name="Lee H."/>
            <person name="Kim H."/>
            <person name="Kim S.G."/>
            <person name="Ka J.O."/>
        </authorList>
    </citation>
    <scope>NUCLEOTIDE SEQUENCE [LARGE SCALE GENOMIC DNA]</scope>
    <source>
        <strain evidence="1 2">D78</strain>
    </source>
</reference>
<gene>
    <name evidence="1" type="ORF">SMD27_20800</name>
</gene>
<evidence type="ECO:0000313" key="1">
    <source>
        <dbReference type="EMBL" id="MDY0885294.1"/>
    </source>
</evidence>
<accession>A0ABU5EHD7</accession>
<comment type="caution">
    <text evidence="1">The sequence shown here is derived from an EMBL/GenBank/DDBJ whole genome shotgun (WGS) entry which is preliminary data.</text>
</comment>
<name>A0ABU5EHD7_9PROT</name>
<protein>
    <recommendedName>
        <fullName evidence="3">TolB amino-terminal domain-containing protein</fullName>
    </recommendedName>
</protein>
<evidence type="ECO:0000313" key="2">
    <source>
        <dbReference type="Proteomes" id="UP001279642"/>
    </source>
</evidence>
<dbReference type="Proteomes" id="UP001279642">
    <property type="component" value="Unassembled WGS sequence"/>
</dbReference>
<sequence>MHPDHALENSNEPCGFASTVPSNKEVREYLEALLKHSALQTSERNRRFLTYVVEETLEGRADRIKAYTIALAAFDRTEDFDPMTDPIVRIEASRLRRSLEHYYLTDGQSDRIRIAIPKGSYVATFRYKACRSQETPPTPDADMPSIPRVSRPGRISRLPLCLCALSLVIGVVIGYCGMKYAGSLSSLSAQGVPSLVIIPFEDTSGDSKYSFVARSLTYDVALALTQLPQVAIFGLEPNQTNMPTHSGLTSDYALGGSVHVEGYNMRVAVFLMDARTGQYLRSWYIQKSLTAENLIGVQAAIAQQILASVKNDCASPLGNLRTQGDTAVFECEKPAVNVAKQNAKIGRAGKRS</sequence>
<keyword evidence="2" id="KW-1185">Reference proteome</keyword>
<evidence type="ECO:0008006" key="3">
    <source>
        <dbReference type="Google" id="ProtNLM"/>
    </source>
</evidence>
<dbReference type="EMBL" id="JAXCLW010000008">
    <property type="protein sequence ID" value="MDY0885294.1"/>
    <property type="molecule type" value="Genomic_DNA"/>
</dbReference>